<organism evidence="4 5">
    <name type="scientific">Acidiphilium iwatense</name>
    <dbReference type="NCBI Taxonomy" id="768198"/>
    <lineage>
        <taxon>Bacteria</taxon>
        <taxon>Pseudomonadati</taxon>
        <taxon>Pseudomonadota</taxon>
        <taxon>Alphaproteobacteria</taxon>
        <taxon>Acetobacterales</taxon>
        <taxon>Acidocellaceae</taxon>
        <taxon>Acidiphilium</taxon>
    </lineage>
</organism>
<evidence type="ECO:0008006" key="6">
    <source>
        <dbReference type="Google" id="ProtNLM"/>
    </source>
</evidence>
<evidence type="ECO:0000256" key="3">
    <source>
        <dbReference type="SAM" id="SignalP"/>
    </source>
</evidence>
<keyword evidence="3" id="KW-0732">Signal</keyword>
<sequence length="471" mass="49737">MLTECRPSTAESIALPGNGNLARQSFRLWHAALFGTICLAGLSVSAHAQSDTQTAGQSITPQEAARLRAEILKQQAQIKEQQRELRLQSLRLNDEQNLLDTELGKLRGTGTGTAANAPEPAATQTGTSAAQASAASAPEAAPITGPSPRKQEARRVLQTAQELSSTGGVLTPKGDLVVDPSFEYDYYNENQVNISGFTIIPGITFGNINVQRVQANYATTAMTFRYGVTNRLELNLRVPLVYATGSTTTQPLGPSAQVFSPGANAFSLGDVVVGGSYQINSGNNGWPILIGNLLFKTTTGTSPFSVPIYTTKDPNGIYIAGIEKKLPTGTGFYTLEPNMTILIPTSPAVLFANILYGVNFARGVRIANRGGGPSTPATIGPGNYLSGTFGVGFAVNNRTSMTFSYQQEHVWPATENGVGIAGSSFDFGTFNFGVGLTLTKNITLNIGAGIGVGPNSPVAKVLFEVPIRFRP</sequence>
<gene>
    <name evidence="4" type="ORF">L2A60_01455</name>
</gene>
<feature type="signal peptide" evidence="3">
    <location>
        <begin position="1"/>
        <end position="48"/>
    </location>
</feature>
<feature type="coiled-coil region" evidence="1">
    <location>
        <begin position="62"/>
        <end position="98"/>
    </location>
</feature>
<proteinExistence type="predicted"/>
<feature type="compositionally biased region" description="Low complexity" evidence="2">
    <location>
        <begin position="120"/>
        <end position="142"/>
    </location>
</feature>
<feature type="chain" id="PRO_5046466446" description="Transporter" evidence="3">
    <location>
        <begin position="49"/>
        <end position="471"/>
    </location>
</feature>
<dbReference type="Proteomes" id="UP001521209">
    <property type="component" value="Unassembled WGS sequence"/>
</dbReference>
<evidence type="ECO:0000313" key="5">
    <source>
        <dbReference type="Proteomes" id="UP001521209"/>
    </source>
</evidence>
<name>A0ABS9DT47_9PROT</name>
<evidence type="ECO:0000256" key="1">
    <source>
        <dbReference type="SAM" id="Coils"/>
    </source>
</evidence>
<keyword evidence="5" id="KW-1185">Reference proteome</keyword>
<protein>
    <recommendedName>
        <fullName evidence="6">Transporter</fullName>
    </recommendedName>
</protein>
<reference evidence="4 5" key="1">
    <citation type="submission" date="2022-01" db="EMBL/GenBank/DDBJ databases">
        <authorList>
            <person name="Won M."/>
            <person name="Kim S.-J."/>
            <person name="Kwon S.-W."/>
        </authorList>
    </citation>
    <scope>NUCLEOTIDE SEQUENCE [LARGE SCALE GENOMIC DNA]</scope>
    <source>
        <strain evidence="4 5">KCTC 23505</strain>
    </source>
</reference>
<feature type="region of interest" description="Disordered" evidence="2">
    <location>
        <begin position="105"/>
        <end position="156"/>
    </location>
</feature>
<evidence type="ECO:0000256" key="2">
    <source>
        <dbReference type="SAM" id="MobiDB-lite"/>
    </source>
</evidence>
<dbReference type="EMBL" id="JAKGBZ010000002">
    <property type="protein sequence ID" value="MCF3945350.1"/>
    <property type="molecule type" value="Genomic_DNA"/>
</dbReference>
<keyword evidence="1" id="KW-0175">Coiled coil</keyword>
<comment type="caution">
    <text evidence="4">The sequence shown here is derived from an EMBL/GenBank/DDBJ whole genome shotgun (WGS) entry which is preliminary data.</text>
</comment>
<accession>A0ABS9DT47</accession>
<evidence type="ECO:0000313" key="4">
    <source>
        <dbReference type="EMBL" id="MCF3945350.1"/>
    </source>
</evidence>